<dbReference type="InterPro" id="IPR013096">
    <property type="entry name" value="Cupin_2"/>
</dbReference>
<name>A7HQJ1_PARL1</name>
<dbReference type="HOGENOM" id="CLU_110331_0_0_5"/>
<feature type="domain" description="Cupin type-2" evidence="1">
    <location>
        <begin position="62"/>
        <end position="124"/>
    </location>
</feature>
<dbReference type="AlphaFoldDB" id="A7HQJ1"/>
<dbReference type="InterPro" id="IPR014710">
    <property type="entry name" value="RmlC-like_jellyroll"/>
</dbReference>
<dbReference type="KEGG" id="pla:Plav_0551"/>
<sequence>MPANDGKETGAGLPAGKSLFYDAARIAGLAEKVVVHQFNPNAVRHTRSLGDMAGLEDVGVHVVRVEPGRDTTEHHFHGQDEEFLFILSGRALATIGDDTFGVGPGDFMAFPKNSPAHSMHVPEDAKEDLVYLMGGTRSPIDVCTYPRLARRMYRVDGVKEYADLGDFRKV</sequence>
<dbReference type="OrthoDB" id="5290459at2"/>
<evidence type="ECO:0000313" key="3">
    <source>
        <dbReference type="Proteomes" id="UP000006377"/>
    </source>
</evidence>
<organism evidence="2 3">
    <name type="scientific">Parvibaculum lavamentivorans (strain DS-1 / DSM 13023 / NCIMB 13966)</name>
    <dbReference type="NCBI Taxonomy" id="402881"/>
    <lineage>
        <taxon>Bacteria</taxon>
        <taxon>Pseudomonadati</taxon>
        <taxon>Pseudomonadota</taxon>
        <taxon>Alphaproteobacteria</taxon>
        <taxon>Hyphomicrobiales</taxon>
        <taxon>Parvibaculaceae</taxon>
        <taxon>Parvibaculum</taxon>
    </lineage>
</organism>
<evidence type="ECO:0000313" key="2">
    <source>
        <dbReference type="EMBL" id="ABS62174.1"/>
    </source>
</evidence>
<evidence type="ECO:0000259" key="1">
    <source>
        <dbReference type="Pfam" id="PF07883"/>
    </source>
</evidence>
<dbReference type="Pfam" id="PF07883">
    <property type="entry name" value="Cupin_2"/>
    <property type="match status" value="1"/>
</dbReference>
<dbReference type="CDD" id="cd02224">
    <property type="entry name" value="cupin_SPO2919-like"/>
    <property type="match status" value="1"/>
</dbReference>
<protein>
    <submittedName>
        <fullName evidence="2">Cupin 2 conserved barrel domain protein</fullName>
    </submittedName>
</protein>
<dbReference type="RefSeq" id="WP_011995465.1">
    <property type="nucleotide sequence ID" value="NC_009719.1"/>
</dbReference>
<gene>
    <name evidence="2" type="ordered locus">Plav_0551</name>
</gene>
<dbReference type="Proteomes" id="UP000006377">
    <property type="component" value="Chromosome"/>
</dbReference>
<keyword evidence="3" id="KW-1185">Reference proteome</keyword>
<dbReference type="SUPFAM" id="SSF51182">
    <property type="entry name" value="RmlC-like cupins"/>
    <property type="match status" value="1"/>
</dbReference>
<proteinExistence type="predicted"/>
<dbReference type="eggNOG" id="COG3837">
    <property type="taxonomic scope" value="Bacteria"/>
</dbReference>
<dbReference type="Gene3D" id="2.60.120.10">
    <property type="entry name" value="Jelly Rolls"/>
    <property type="match status" value="1"/>
</dbReference>
<dbReference type="EMBL" id="CP000774">
    <property type="protein sequence ID" value="ABS62174.1"/>
    <property type="molecule type" value="Genomic_DNA"/>
</dbReference>
<accession>A7HQJ1</accession>
<dbReference type="InterPro" id="IPR011051">
    <property type="entry name" value="RmlC_Cupin_sf"/>
</dbReference>
<dbReference type="STRING" id="402881.Plav_0551"/>
<reference evidence="2 3" key="1">
    <citation type="journal article" date="2011" name="Stand. Genomic Sci.">
        <title>Complete genome sequence of Parvibaculum lavamentivorans type strain (DS-1(T)).</title>
        <authorList>
            <person name="Schleheck D."/>
            <person name="Weiss M."/>
            <person name="Pitluck S."/>
            <person name="Bruce D."/>
            <person name="Land M.L."/>
            <person name="Han S."/>
            <person name="Saunders E."/>
            <person name="Tapia R."/>
            <person name="Detter C."/>
            <person name="Brettin T."/>
            <person name="Han J."/>
            <person name="Woyke T."/>
            <person name="Goodwin L."/>
            <person name="Pennacchio L."/>
            <person name="Nolan M."/>
            <person name="Cook A.M."/>
            <person name="Kjelleberg S."/>
            <person name="Thomas T."/>
        </authorList>
    </citation>
    <scope>NUCLEOTIDE SEQUENCE [LARGE SCALE GENOMIC DNA]</scope>
    <source>
        <strain evidence="3">DS-1 / DSM 13023 / NCIMB 13966</strain>
    </source>
</reference>